<keyword evidence="1" id="KW-1133">Transmembrane helix</keyword>
<dbReference type="Proteomes" id="UP000886803">
    <property type="component" value="Unassembled WGS sequence"/>
</dbReference>
<name>A0A9D2S3T0_9FIRM</name>
<keyword evidence="1" id="KW-0472">Membrane</keyword>
<reference evidence="3" key="1">
    <citation type="journal article" date="2021" name="PeerJ">
        <title>Extensive microbial diversity within the chicken gut microbiome revealed by metagenomics and culture.</title>
        <authorList>
            <person name="Gilroy R."/>
            <person name="Ravi A."/>
            <person name="Getino M."/>
            <person name="Pursley I."/>
            <person name="Horton D.L."/>
            <person name="Alikhan N.F."/>
            <person name="Baker D."/>
            <person name="Gharbi K."/>
            <person name="Hall N."/>
            <person name="Watson M."/>
            <person name="Adriaenssens E.M."/>
            <person name="Foster-Nyarko E."/>
            <person name="Jarju S."/>
            <person name="Secka A."/>
            <person name="Antonio M."/>
            <person name="Oren A."/>
            <person name="Chaudhuri R.R."/>
            <person name="La Ragione R."/>
            <person name="Hildebrand F."/>
            <person name="Pallen M.J."/>
        </authorList>
    </citation>
    <scope>NUCLEOTIDE SEQUENCE</scope>
    <source>
        <strain evidence="3">ChiBcec8-13705</strain>
    </source>
</reference>
<organism evidence="3 4">
    <name type="scientific">Candidatus Gemmiger avicola</name>
    <dbReference type="NCBI Taxonomy" id="2838605"/>
    <lineage>
        <taxon>Bacteria</taxon>
        <taxon>Bacillati</taxon>
        <taxon>Bacillota</taxon>
        <taxon>Clostridia</taxon>
        <taxon>Eubacteriales</taxon>
        <taxon>Gemmiger</taxon>
    </lineage>
</organism>
<accession>A0A9D2S3T0</accession>
<evidence type="ECO:0000313" key="3">
    <source>
        <dbReference type="EMBL" id="HJB42319.1"/>
    </source>
</evidence>
<reference evidence="3" key="2">
    <citation type="submission" date="2021-04" db="EMBL/GenBank/DDBJ databases">
        <authorList>
            <person name="Gilroy R."/>
        </authorList>
    </citation>
    <scope>NUCLEOTIDE SEQUENCE</scope>
    <source>
        <strain evidence="3">ChiBcec8-13705</strain>
    </source>
</reference>
<feature type="transmembrane region" description="Helical" evidence="1">
    <location>
        <begin position="113"/>
        <end position="134"/>
    </location>
</feature>
<gene>
    <name evidence="3" type="ORF">H9945_07460</name>
</gene>
<evidence type="ECO:0000259" key="2">
    <source>
        <dbReference type="Pfam" id="PF04892"/>
    </source>
</evidence>
<evidence type="ECO:0000313" key="4">
    <source>
        <dbReference type="Proteomes" id="UP000886803"/>
    </source>
</evidence>
<dbReference type="EMBL" id="DWYG01000126">
    <property type="protein sequence ID" value="HJB42319.1"/>
    <property type="molecule type" value="Genomic_DNA"/>
</dbReference>
<feature type="domain" description="VanZ-like" evidence="2">
    <location>
        <begin position="7"/>
        <end position="129"/>
    </location>
</feature>
<dbReference type="Pfam" id="PF04892">
    <property type="entry name" value="VanZ"/>
    <property type="match status" value="1"/>
</dbReference>
<evidence type="ECO:0000256" key="1">
    <source>
        <dbReference type="SAM" id="Phobius"/>
    </source>
</evidence>
<keyword evidence="1" id="KW-0812">Transmembrane</keyword>
<dbReference type="AlphaFoldDB" id="A0A9D2S3T0"/>
<protein>
    <submittedName>
        <fullName evidence="3">VanZ family protein</fullName>
    </submittedName>
</protein>
<dbReference type="InterPro" id="IPR006976">
    <property type="entry name" value="VanZ-like"/>
</dbReference>
<comment type="caution">
    <text evidence="3">The sequence shown here is derived from an EMBL/GenBank/DDBJ whole genome shotgun (WGS) entry which is preliminary data.</text>
</comment>
<proteinExistence type="predicted"/>
<feature type="transmembrane region" description="Helical" evidence="1">
    <location>
        <begin position="65"/>
        <end position="92"/>
    </location>
</feature>
<sequence length="135" mass="14798">MLFCLLLAAALAWFILMTWLSHQDGDHTRRTSMFWAQIFSAKGEDEQTLQRRNAALRRLAHPGLFAVWAVLVAATCRVGGLAPVWLALPLVWAWGDEATKPLVPGRHFAWPDVGLNLAGCLLGLAAYAVVAGHLL</sequence>
<dbReference type="NCBIfam" id="NF037970">
    <property type="entry name" value="vanZ_1"/>
    <property type="match status" value="1"/>
</dbReference>